<comment type="caution">
    <text evidence="3">The sequence shown here is derived from an EMBL/GenBank/DDBJ whole genome shotgun (WGS) entry which is preliminary data.</text>
</comment>
<reference evidence="3 4" key="1">
    <citation type="submission" date="2024-06" db="EMBL/GenBank/DDBJ databases">
        <title>Genomic Encyclopedia of Type Strains, Phase IV (KMG-IV): sequencing the most valuable type-strain genomes for metagenomic binning, comparative biology and taxonomic classification.</title>
        <authorList>
            <person name="Goeker M."/>
        </authorList>
    </citation>
    <scope>NUCLEOTIDE SEQUENCE [LARGE SCALE GENOMIC DNA]</scope>
    <source>
        <strain evidence="3 4">DSM 23520</strain>
    </source>
</reference>
<sequence>MSQNYDELDTMREASREWTMDEGRKKDMKRSIQQYANKKQKRQKRQRWVVAGTSVAAVALFAFVTLGVMNQDDNSQENAAPESSVEEGVETQISPEEIVERAEIEGENGQYTITGPVSEGYEEISHTFVTEGSTNPDLDFSEETMDDSFIINVSISELELNRLSEVVWYVSNGDETASTVIDQFETSPDTVEQLSVEIVSVEEETIMVEGMEEQAEVTTFELNPYGIVYQMDEWLTPHRVEDGVVTHHNNAESVDVAINIRVFNDMTVNEALNQLSVDDGDFEAEEELANYDTSLEGIHYYNAGEGFVAGTLGENVVVIDYHYPMEAGDGFWPRFERLLKTIDVAS</sequence>
<feature type="transmembrane region" description="Helical" evidence="2">
    <location>
        <begin position="48"/>
        <end position="69"/>
    </location>
</feature>
<evidence type="ECO:0000313" key="3">
    <source>
        <dbReference type="EMBL" id="MET3683900.1"/>
    </source>
</evidence>
<keyword evidence="4" id="KW-1185">Reference proteome</keyword>
<proteinExistence type="predicted"/>
<dbReference type="EMBL" id="JBEPMX010000010">
    <property type="protein sequence ID" value="MET3683900.1"/>
    <property type="molecule type" value="Genomic_DNA"/>
</dbReference>
<protein>
    <recommendedName>
        <fullName evidence="5">DUF4367 domain-containing protein</fullName>
    </recommendedName>
</protein>
<evidence type="ECO:0000256" key="2">
    <source>
        <dbReference type="SAM" id="Phobius"/>
    </source>
</evidence>
<feature type="region of interest" description="Disordered" evidence="1">
    <location>
        <begin position="1"/>
        <end position="31"/>
    </location>
</feature>
<feature type="compositionally biased region" description="Basic and acidic residues" evidence="1">
    <location>
        <begin position="9"/>
        <end position="25"/>
    </location>
</feature>
<dbReference type="RefSeq" id="WP_354220742.1">
    <property type="nucleotide sequence ID" value="NZ_JBEPMX010000010.1"/>
</dbReference>
<evidence type="ECO:0008006" key="5">
    <source>
        <dbReference type="Google" id="ProtNLM"/>
    </source>
</evidence>
<keyword evidence="2" id="KW-0812">Transmembrane</keyword>
<feature type="region of interest" description="Disordered" evidence="1">
    <location>
        <begin position="73"/>
        <end position="93"/>
    </location>
</feature>
<organism evidence="3 4">
    <name type="scientific">Alkalibacillus flavidus</name>
    <dbReference type="NCBI Taxonomy" id="546021"/>
    <lineage>
        <taxon>Bacteria</taxon>
        <taxon>Bacillati</taxon>
        <taxon>Bacillota</taxon>
        <taxon>Bacilli</taxon>
        <taxon>Bacillales</taxon>
        <taxon>Bacillaceae</taxon>
        <taxon>Alkalibacillus</taxon>
    </lineage>
</organism>
<evidence type="ECO:0000313" key="4">
    <source>
        <dbReference type="Proteomes" id="UP001549167"/>
    </source>
</evidence>
<evidence type="ECO:0000256" key="1">
    <source>
        <dbReference type="SAM" id="MobiDB-lite"/>
    </source>
</evidence>
<gene>
    <name evidence="3" type="ORF">ABID56_002016</name>
</gene>
<keyword evidence="2" id="KW-0472">Membrane</keyword>
<accession>A0ABV2KWD5</accession>
<name>A0ABV2KWD5_9BACI</name>
<keyword evidence="2" id="KW-1133">Transmembrane helix</keyword>
<dbReference type="Proteomes" id="UP001549167">
    <property type="component" value="Unassembled WGS sequence"/>
</dbReference>